<sequence length="155" mass="16686">MDRSPRATSPAPRRLGAALPHLALLASLPLAGASPLRAAPELPPFPPSSEFRSLQLITLACSRENTAEPCEKARSLANPLLDHPRLPASCKDVLWTIRQRSVVAASNSFERREPIDRAARSLTAVCRLQLPVAKPAENAAPRPQGGLNLINPNQN</sequence>
<dbReference type="STRING" id="292564.Cyagr_1547"/>
<gene>
    <name evidence="3" type="ordered locus">Cyagr_1547</name>
</gene>
<dbReference type="AlphaFoldDB" id="K9P7K0"/>
<evidence type="ECO:0000256" key="1">
    <source>
        <dbReference type="SAM" id="MobiDB-lite"/>
    </source>
</evidence>
<proteinExistence type="predicted"/>
<feature type="signal peptide" evidence="2">
    <location>
        <begin position="1"/>
        <end position="38"/>
    </location>
</feature>
<feature type="region of interest" description="Disordered" evidence="1">
    <location>
        <begin position="136"/>
        <end position="155"/>
    </location>
</feature>
<dbReference type="Proteomes" id="UP000010388">
    <property type="component" value="Chromosome"/>
</dbReference>
<feature type="chain" id="PRO_5003933694" evidence="2">
    <location>
        <begin position="39"/>
        <end position="155"/>
    </location>
</feature>
<accession>K9P7K0</accession>
<dbReference type="RefSeq" id="WP_015109157.1">
    <property type="nucleotide sequence ID" value="NC_019675.1"/>
</dbReference>
<name>K9P7K0_CYAGP</name>
<evidence type="ECO:0000256" key="2">
    <source>
        <dbReference type="SAM" id="SignalP"/>
    </source>
</evidence>
<evidence type="ECO:0000313" key="4">
    <source>
        <dbReference type="Proteomes" id="UP000010388"/>
    </source>
</evidence>
<dbReference type="HOGENOM" id="CLU_134474_0_0_3"/>
<evidence type="ECO:0000313" key="3">
    <source>
        <dbReference type="EMBL" id="AFY28706.1"/>
    </source>
</evidence>
<organism evidence="3 4">
    <name type="scientific">Cyanobium gracile (strain ATCC 27147 / PCC 6307)</name>
    <dbReference type="NCBI Taxonomy" id="292564"/>
    <lineage>
        <taxon>Bacteria</taxon>
        <taxon>Bacillati</taxon>
        <taxon>Cyanobacteriota</taxon>
        <taxon>Cyanophyceae</taxon>
        <taxon>Synechococcales</taxon>
        <taxon>Prochlorococcaceae</taxon>
        <taxon>Cyanobium</taxon>
    </lineage>
</organism>
<dbReference type="OrthoDB" id="558123at2"/>
<reference evidence="4" key="1">
    <citation type="journal article" date="2013" name="Proc. Natl. Acad. Sci. U.S.A.">
        <title>Improving the coverage of the cyanobacterial phylum using diversity-driven genome sequencing.</title>
        <authorList>
            <person name="Shih P.M."/>
            <person name="Wu D."/>
            <person name="Latifi A."/>
            <person name="Axen S.D."/>
            <person name="Fewer D.P."/>
            <person name="Talla E."/>
            <person name="Calteau A."/>
            <person name="Cai F."/>
            <person name="Tandeau de Marsac N."/>
            <person name="Rippka R."/>
            <person name="Herdman M."/>
            <person name="Sivonen K."/>
            <person name="Coursin T."/>
            <person name="Laurent T."/>
            <person name="Goodwin L."/>
            <person name="Nolan M."/>
            <person name="Davenport K.W."/>
            <person name="Han C.S."/>
            <person name="Rubin E.M."/>
            <person name="Eisen J.A."/>
            <person name="Woyke T."/>
            <person name="Gugger M."/>
            <person name="Kerfeld C.A."/>
        </authorList>
    </citation>
    <scope>NUCLEOTIDE SEQUENCE [LARGE SCALE GENOMIC DNA]</scope>
    <source>
        <strain evidence="4">ATCC 27147 / PCC 6307</strain>
    </source>
</reference>
<dbReference type="EMBL" id="CP003495">
    <property type="protein sequence ID" value="AFY28706.1"/>
    <property type="molecule type" value="Genomic_DNA"/>
</dbReference>
<keyword evidence="2" id="KW-0732">Signal</keyword>
<protein>
    <submittedName>
        <fullName evidence="3">Uncharacterized protein</fullName>
    </submittedName>
</protein>
<dbReference type="eggNOG" id="ENOG5032322">
    <property type="taxonomic scope" value="Bacteria"/>
</dbReference>
<dbReference type="KEGG" id="cgc:Cyagr_1547"/>